<evidence type="ECO:0000313" key="2">
    <source>
        <dbReference type="EMBL" id="KZT32937.1"/>
    </source>
</evidence>
<keyword evidence="1" id="KW-0732">Signal</keyword>
<evidence type="ECO:0008006" key="4">
    <source>
        <dbReference type="Google" id="ProtNLM"/>
    </source>
</evidence>
<dbReference type="Proteomes" id="UP000076798">
    <property type="component" value="Unassembled WGS sequence"/>
</dbReference>
<feature type="signal peptide" evidence="1">
    <location>
        <begin position="1"/>
        <end position="18"/>
    </location>
</feature>
<dbReference type="AlphaFoldDB" id="A0A165Y6Q7"/>
<gene>
    <name evidence="2" type="ORF">SISSUDRAFT_458317</name>
</gene>
<evidence type="ECO:0000256" key="1">
    <source>
        <dbReference type="SAM" id="SignalP"/>
    </source>
</evidence>
<accession>A0A165Y6Q7</accession>
<feature type="chain" id="PRO_5007869206" description="Secreted protein" evidence="1">
    <location>
        <begin position="19"/>
        <end position="70"/>
    </location>
</feature>
<sequence>MMRLLLLAPTLSIFSLRGIHVHRRTSRKKKTISLRQHADHIENICFSHTSNRFLNTKCDISCPLNQTNSK</sequence>
<reference evidence="2 3" key="1">
    <citation type="journal article" date="2016" name="Mol. Biol. Evol.">
        <title>Comparative Genomics of Early-Diverging Mushroom-Forming Fungi Provides Insights into the Origins of Lignocellulose Decay Capabilities.</title>
        <authorList>
            <person name="Nagy L.G."/>
            <person name="Riley R."/>
            <person name="Tritt A."/>
            <person name="Adam C."/>
            <person name="Daum C."/>
            <person name="Floudas D."/>
            <person name="Sun H."/>
            <person name="Yadav J.S."/>
            <person name="Pangilinan J."/>
            <person name="Larsson K.H."/>
            <person name="Matsuura K."/>
            <person name="Barry K."/>
            <person name="Labutti K."/>
            <person name="Kuo R."/>
            <person name="Ohm R.A."/>
            <person name="Bhattacharya S.S."/>
            <person name="Shirouzu T."/>
            <person name="Yoshinaga Y."/>
            <person name="Martin F.M."/>
            <person name="Grigoriev I.V."/>
            <person name="Hibbett D.S."/>
        </authorList>
    </citation>
    <scope>NUCLEOTIDE SEQUENCE [LARGE SCALE GENOMIC DNA]</scope>
    <source>
        <strain evidence="2 3">HHB10207 ss-3</strain>
    </source>
</reference>
<evidence type="ECO:0000313" key="3">
    <source>
        <dbReference type="Proteomes" id="UP000076798"/>
    </source>
</evidence>
<name>A0A165Y6Q7_9AGAM</name>
<organism evidence="2 3">
    <name type="scientific">Sistotremastrum suecicum HHB10207 ss-3</name>
    <dbReference type="NCBI Taxonomy" id="1314776"/>
    <lineage>
        <taxon>Eukaryota</taxon>
        <taxon>Fungi</taxon>
        <taxon>Dikarya</taxon>
        <taxon>Basidiomycota</taxon>
        <taxon>Agaricomycotina</taxon>
        <taxon>Agaricomycetes</taxon>
        <taxon>Sistotremastrales</taxon>
        <taxon>Sistotremastraceae</taxon>
        <taxon>Sistotremastrum</taxon>
    </lineage>
</organism>
<keyword evidence="3" id="KW-1185">Reference proteome</keyword>
<protein>
    <recommendedName>
        <fullName evidence="4">Secreted protein</fullName>
    </recommendedName>
</protein>
<proteinExistence type="predicted"/>
<dbReference type="EMBL" id="KV428281">
    <property type="protein sequence ID" value="KZT32937.1"/>
    <property type="molecule type" value="Genomic_DNA"/>
</dbReference>